<dbReference type="InterPro" id="IPR008983">
    <property type="entry name" value="Tumour_necrosis_fac-like_dom"/>
</dbReference>
<dbReference type="EMBL" id="FQWT01000003">
    <property type="protein sequence ID" value="SHH35458.1"/>
    <property type="molecule type" value="Genomic_DNA"/>
</dbReference>
<protein>
    <recommendedName>
        <fullName evidence="4">C1q domain-containing protein</fullName>
    </recommendedName>
</protein>
<sequence length="309" mass="32010">MTQKIFFLPLLLALSGNLMYSQAGNIGINTSNPGSKLTVNGSFAATYKTTGTSGSVDADDYYIAYSGNSNGTLTLPAAVTGSGNFTGRTYHFKNTGTATLSIAASGAELIDNQSGAGVASISVPPGYYAFFISKGTVTNTTWELILLSSSDSLPAAASTYAFSTISTTSRQSLPATASGPYINGEINYPQGTVINTGNVMNTANGRFTASTSGYYMFYGSTQFDNGAVAGAPNFAWAILYLVKNFSTTPNNVLVQSYHSSPGILVGANVSCITYLNAGETVSMASAAAVTSGTIYQVVVSSFYGYKIAN</sequence>
<keyword evidence="1" id="KW-0732">Signal</keyword>
<evidence type="ECO:0000256" key="1">
    <source>
        <dbReference type="SAM" id="SignalP"/>
    </source>
</evidence>
<evidence type="ECO:0008006" key="4">
    <source>
        <dbReference type="Google" id="ProtNLM"/>
    </source>
</evidence>
<reference evidence="3" key="1">
    <citation type="submission" date="2016-11" db="EMBL/GenBank/DDBJ databases">
        <authorList>
            <person name="Varghese N."/>
            <person name="Submissions S."/>
        </authorList>
    </citation>
    <scope>NUCLEOTIDE SEQUENCE [LARGE SCALE GENOMIC DNA]</scope>
    <source>
        <strain evidence="3">DSM 19055</strain>
    </source>
</reference>
<dbReference type="SUPFAM" id="SSF49842">
    <property type="entry name" value="TNF-like"/>
    <property type="match status" value="1"/>
</dbReference>
<keyword evidence="3" id="KW-1185">Reference proteome</keyword>
<dbReference type="STRING" id="421058.SAMN05421866_2692"/>
<accession>A0A1M5SAX9</accession>
<dbReference type="OrthoDB" id="1272570at2"/>
<evidence type="ECO:0000313" key="3">
    <source>
        <dbReference type="Proteomes" id="UP000184047"/>
    </source>
</evidence>
<gene>
    <name evidence="2" type="ORF">SAMN05421866_2692</name>
</gene>
<dbReference type="Proteomes" id="UP000184047">
    <property type="component" value="Unassembled WGS sequence"/>
</dbReference>
<organism evidence="2 3">
    <name type="scientific">Chryseobacterium oranimense</name>
    <dbReference type="NCBI Taxonomy" id="421058"/>
    <lineage>
        <taxon>Bacteria</taxon>
        <taxon>Pseudomonadati</taxon>
        <taxon>Bacteroidota</taxon>
        <taxon>Flavobacteriia</taxon>
        <taxon>Flavobacteriales</taxon>
        <taxon>Weeksellaceae</taxon>
        <taxon>Chryseobacterium group</taxon>
        <taxon>Chryseobacterium</taxon>
    </lineage>
</organism>
<dbReference type="eggNOG" id="ENOG5033BVC">
    <property type="taxonomic scope" value="Bacteria"/>
</dbReference>
<dbReference type="RefSeq" id="WP_073063607.1">
    <property type="nucleotide sequence ID" value="NZ_FQWT01000003.1"/>
</dbReference>
<feature type="signal peptide" evidence="1">
    <location>
        <begin position="1"/>
        <end position="23"/>
    </location>
</feature>
<evidence type="ECO:0000313" key="2">
    <source>
        <dbReference type="EMBL" id="SHH35458.1"/>
    </source>
</evidence>
<dbReference type="Gene3D" id="2.60.120.40">
    <property type="match status" value="1"/>
</dbReference>
<proteinExistence type="predicted"/>
<feature type="chain" id="PRO_5012702927" description="C1q domain-containing protein" evidence="1">
    <location>
        <begin position="24"/>
        <end position="309"/>
    </location>
</feature>
<name>A0A1M5SAX9_9FLAO</name>
<dbReference type="AlphaFoldDB" id="A0A1M5SAX9"/>